<dbReference type="Pfam" id="PF21088">
    <property type="entry name" value="MS_channel_1st"/>
    <property type="match status" value="1"/>
</dbReference>
<comment type="similarity">
    <text evidence="2 7">Belongs to the MscS (TC 1.A.23) family.</text>
</comment>
<keyword evidence="12" id="KW-1185">Reference proteome</keyword>
<dbReference type="InterPro" id="IPR023408">
    <property type="entry name" value="MscS_beta-dom_sf"/>
</dbReference>
<dbReference type="EMBL" id="JAKLTN010000002">
    <property type="protein sequence ID" value="MCG2577232.1"/>
    <property type="molecule type" value="Genomic_DNA"/>
</dbReference>
<evidence type="ECO:0000256" key="7">
    <source>
        <dbReference type="RuleBase" id="RU369025"/>
    </source>
</evidence>
<dbReference type="Gene3D" id="2.30.30.60">
    <property type="match status" value="1"/>
</dbReference>
<evidence type="ECO:0000256" key="1">
    <source>
        <dbReference type="ARBA" id="ARBA00004651"/>
    </source>
</evidence>
<dbReference type="Gene3D" id="1.10.287.1260">
    <property type="match status" value="1"/>
</dbReference>
<proteinExistence type="inferred from homology"/>
<feature type="domain" description="Mechanosensitive ion channel MscS" evidence="8">
    <location>
        <begin position="109"/>
        <end position="173"/>
    </location>
</feature>
<keyword evidence="5 7" id="KW-1133">Transmembrane helix</keyword>
<name>A0ABS9K246_9RHOO</name>
<evidence type="ECO:0000259" key="9">
    <source>
        <dbReference type="Pfam" id="PF21082"/>
    </source>
</evidence>
<evidence type="ECO:0000256" key="2">
    <source>
        <dbReference type="ARBA" id="ARBA00008017"/>
    </source>
</evidence>
<comment type="subcellular location">
    <subcellularLocation>
        <location evidence="7">Cell inner membrane</location>
        <topology evidence="7">Multi-pass membrane protein</topology>
    </subcellularLocation>
    <subcellularLocation>
        <location evidence="1">Cell membrane</location>
        <topology evidence="1">Multi-pass membrane protein</topology>
    </subcellularLocation>
</comment>
<dbReference type="Gene3D" id="3.30.70.100">
    <property type="match status" value="1"/>
</dbReference>
<sequence length="279" mass="29864">MDTSLQSLDQIRASALDMAVRFGPKLVVAVLIMCAGYMVGRWVGRVLERLLLRLKLEIPVRSLLVRIAQICVLAVFAIMALQNLGIELLPLIAGLGVAGAGVALAMQGILGNIVAGLSIIFTRPFHVGDYISIAKEEGEVLDISLFSTTLGHPDLSRVVIPNRKIVGEILHNYGQIRRPNIAVGISYRADVDAALALIGEILSANPRILQDPAPSVGVSRLSESSVNISVCPWVKVPDYDAAISEVNKAILDLFSAKNIALALPQYEVRMLGGAAEGRT</sequence>
<organism evidence="11 12">
    <name type="scientific">Dechloromonas hankyongensis</name>
    <dbReference type="NCBI Taxonomy" id="2908002"/>
    <lineage>
        <taxon>Bacteria</taxon>
        <taxon>Pseudomonadati</taxon>
        <taxon>Pseudomonadota</taxon>
        <taxon>Betaproteobacteria</taxon>
        <taxon>Rhodocyclales</taxon>
        <taxon>Azonexaceae</taxon>
        <taxon>Dechloromonas</taxon>
    </lineage>
</organism>
<dbReference type="SUPFAM" id="SSF82689">
    <property type="entry name" value="Mechanosensitive channel protein MscS (YggB), C-terminal domain"/>
    <property type="match status" value="1"/>
</dbReference>
<dbReference type="InterPro" id="IPR010920">
    <property type="entry name" value="LSM_dom_sf"/>
</dbReference>
<keyword evidence="6 7" id="KW-0472">Membrane</keyword>
<comment type="function">
    <text evidence="7">Mechanosensitive channel that participates in the regulation of osmotic pressure changes within the cell, opening in response to stretch forces in the membrane lipid bilayer, without the need for other proteins. Contributes to normal resistance to hypoosmotic shock. Forms an ion channel of 1.0 nanosiemens conductance with a slight preference for anions.</text>
</comment>
<dbReference type="Proteomes" id="UP001165384">
    <property type="component" value="Unassembled WGS sequence"/>
</dbReference>
<keyword evidence="7" id="KW-0813">Transport</keyword>
<dbReference type="SUPFAM" id="SSF82861">
    <property type="entry name" value="Mechanosensitive channel protein MscS (YggB), transmembrane region"/>
    <property type="match status" value="1"/>
</dbReference>
<dbReference type="Pfam" id="PF21082">
    <property type="entry name" value="MS_channel_3rd"/>
    <property type="match status" value="1"/>
</dbReference>
<feature type="transmembrane region" description="Helical" evidence="7">
    <location>
        <begin position="26"/>
        <end position="43"/>
    </location>
</feature>
<evidence type="ECO:0000259" key="8">
    <source>
        <dbReference type="Pfam" id="PF00924"/>
    </source>
</evidence>
<comment type="caution">
    <text evidence="11">The sequence shown here is derived from an EMBL/GenBank/DDBJ whole genome shotgun (WGS) entry which is preliminary data.</text>
</comment>
<evidence type="ECO:0000256" key="3">
    <source>
        <dbReference type="ARBA" id="ARBA00022475"/>
    </source>
</evidence>
<keyword evidence="7" id="KW-0406">Ion transport</keyword>
<feature type="domain" description="Mechanosensitive ion channel MscS C-terminal" evidence="9">
    <location>
        <begin position="181"/>
        <end position="260"/>
    </location>
</feature>
<protein>
    <recommendedName>
        <fullName evidence="7">Small-conductance mechanosensitive channel</fullName>
    </recommendedName>
</protein>
<dbReference type="InterPro" id="IPR011014">
    <property type="entry name" value="MscS_channel_TM-2"/>
</dbReference>
<comment type="subunit">
    <text evidence="7">Homoheptamer.</text>
</comment>
<keyword evidence="7" id="KW-0997">Cell inner membrane</keyword>
<dbReference type="PANTHER" id="PTHR30221">
    <property type="entry name" value="SMALL-CONDUCTANCE MECHANOSENSITIVE CHANNEL"/>
    <property type="match status" value="1"/>
</dbReference>
<dbReference type="RefSeq" id="WP_275710095.1">
    <property type="nucleotide sequence ID" value="NZ_JAKLTN010000002.1"/>
</dbReference>
<evidence type="ECO:0000256" key="6">
    <source>
        <dbReference type="ARBA" id="ARBA00023136"/>
    </source>
</evidence>
<dbReference type="Pfam" id="PF05552">
    <property type="entry name" value="MS_channel_1st_1"/>
    <property type="match status" value="1"/>
</dbReference>
<evidence type="ECO:0000313" key="12">
    <source>
        <dbReference type="Proteomes" id="UP001165384"/>
    </source>
</evidence>
<keyword evidence="7" id="KW-0407">Ion channel</keyword>
<dbReference type="SUPFAM" id="SSF50182">
    <property type="entry name" value="Sm-like ribonucleoproteins"/>
    <property type="match status" value="1"/>
</dbReference>
<evidence type="ECO:0000256" key="5">
    <source>
        <dbReference type="ARBA" id="ARBA00022989"/>
    </source>
</evidence>
<keyword evidence="3" id="KW-1003">Cell membrane</keyword>
<feature type="transmembrane region" description="Helical" evidence="7">
    <location>
        <begin position="63"/>
        <end position="82"/>
    </location>
</feature>
<dbReference type="Pfam" id="PF00924">
    <property type="entry name" value="MS_channel_2nd"/>
    <property type="match status" value="1"/>
</dbReference>
<reference evidence="11" key="1">
    <citation type="submission" date="2022-01" db="EMBL/GenBank/DDBJ databases">
        <authorList>
            <person name="Jo J.-H."/>
            <person name="Im W.-T."/>
        </authorList>
    </citation>
    <scope>NUCLEOTIDE SEQUENCE</scope>
    <source>
        <strain evidence="11">XY25</strain>
    </source>
</reference>
<dbReference type="InterPro" id="IPR049278">
    <property type="entry name" value="MS_channel_C"/>
</dbReference>
<dbReference type="InterPro" id="IPR049142">
    <property type="entry name" value="MS_channel_1st"/>
</dbReference>
<gene>
    <name evidence="11" type="ORF">LZ012_09530</name>
</gene>
<dbReference type="InterPro" id="IPR011066">
    <property type="entry name" value="MscS_channel_C_sf"/>
</dbReference>
<keyword evidence="4 7" id="KW-0812">Transmembrane</keyword>
<accession>A0ABS9K246</accession>
<evidence type="ECO:0000313" key="11">
    <source>
        <dbReference type="EMBL" id="MCG2577232.1"/>
    </source>
</evidence>
<evidence type="ECO:0000256" key="4">
    <source>
        <dbReference type="ARBA" id="ARBA00022692"/>
    </source>
</evidence>
<comment type="caution">
    <text evidence="7">Lacks conserved residue(s) required for the propagation of feature annotation.</text>
</comment>
<dbReference type="InterPro" id="IPR045275">
    <property type="entry name" value="MscS_archaea/bacteria_type"/>
</dbReference>
<feature type="transmembrane region" description="Helical" evidence="7">
    <location>
        <begin position="88"/>
        <end position="121"/>
    </location>
</feature>
<evidence type="ECO:0000259" key="10">
    <source>
        <dbReference type="Pfam" id="PF21088"/>
    </source>
</evidence>
<dbReference type="InterPro" id="IPR006685">
    <property type="entry name" value="MscS_channel_2nd"/>
</dbReference>
<dbReference type="PANTHER" id="PTHR30221:SF1">
    <property type="entry name" value="SMALL-CONDUCTANCE MECHANOSENSITIVE CHANNEL"/>
    <property type="match status" value="1"/>
</dbReference>
<feature type="domain" description="Mechanosensitive ion channel transmembrane helices 2/3" evidence="10">
    <location>
        <begin position="72"/>
        <end position="107"/>
    </location>
</feature>
<dbReference type="InterPro" id="IPR008910">
    <property type="entry name" value="MSC_TM_helix"/>
</dbReference>